<dbReference type="InterPro" id="IPR042096">
    <property type="entry name" value="Dihydro-acid_dehy_C"/>
</dbReference>
<evidence type="ECO:0000256" key="6">
    <source>
        <dbReference type="ARBA" id="ARBA00022842"/>
    </source>
</evidence>
<evidence type="ECO:0000259" key="17">
    <source>
        <dbReference type="Pfam" id="PF00920"/>
    </source>
</evidence>
<evidence type="ECO:0000256" key="10">
    <source>
        <dbReference type="ARBA" id="ARBA00023304"/>
    </source>
</evidence>
<dbReference type="SUPFAM" id="SSF143975">
    <property type="entry name" value="IlvD/EDD N-terminal domain-like"/>
    <property type="match status" value="1"/>
</dbReference>
<dbReference type="FunFam" id="3.50.30.80:FF:000001">
    <property type="entry name" value="Dihydroxy-acid dehydratase"/>
    <property type="match status" value="1"/>
</dbReference>
<keyword evidence="19" id="KW-0934">Plastid</keyword>
<keyword evidence="5" id="KW-0479">Metal-binding</keyword>
<dbReference type="InterPro" id="IPR000581">
    <property type="entry name" value="ILV_EDD_N"/>
</dbReference>
<dbReference type="Gene3D" id="3.50.30.80">
    <property type="entry name" value="IlvD/EDD C-terminal domain-like"/>
    <property type="match status" value="1"/>
</dbReference>
<dbReference type="InterPro" id="IPR050165">
    <property type="entry name" value="DHAD_IlvD/Edd"/>
</dbReference>
<dbReference type="AlphaFoldDB" id="A0A2H4ZNI4"/>
<evidence type="ECO:0000256" key="1">
    <source>
        <dbReference type="ARBA" id="ARBA00001946"/>
    </source>
</evidence>
<keyword evidence="10" id="KW-0100">Branched-chain amino acid biosynthesis</keyword>
<dbReference type="Pfam" id="PF00920">
    <property type="entry name" value="ILVD_EDD_N"/>
    <property type="match status" value="1"/>
</dbReference>
<dbReference type="InterPro" id="IPR056740">
    <property type="entry name" value="ILV_EDD_C"/>
</dbReference>
<comment type="pathway">
    <text evidence="12">Amino-acid biosynthesis; L-valine biosynthesis; L-valine from pyruvate: step 3/4.</text>
</comment>
<dbReference type="UniPathway" id="UPA00047">
    <property type="reaction ID" value="UER00057"/>
</dbReference>
<dbReference type="PANTHER" id="PTHR21000:SF5">
    <property type="entry name" value="DIHYDROXY-ACID DEHYDRATASE, MITOCHONDRIAL"/>
    <property type="match status" value="1"/>
</dbReference>
<keyword evidence="6" id="KW-0460">Magnesium</keyword>
<dbReference type="GO" id="GO:0046872">
    <property type="term" value="F:metal ion binding"/>
    <property type="evidence" value="ECO:0007669"/>
    <property type="project" value="UniProtKB-KW"/>
</dbReference>
<dbReference type="SUPFAM" id="SSF52016">
    <property type="entry name" value="LeuD/IlvD-like"/>
    <property type="match status" value="1"/>
</dbReference>
<evidence type="ECO:0000256" key="13">
    <source>
        <dbReference type="ARBA" id="ARBA00029437"/>
    </source>
</evidence>
<dbReference type="GO" id="GO:0009099">
    <property type="term" value="P:L-valine biosynthetic process"/>
    <property type="evidence" value="ECO:0007669"/>
    <property type="project" value="UniProtKB-UniPathway"/>
</dbReference>
<keyword evidence="3" id="KW-0028">Amino-acid biosynthesis</keyword>
<dbReference type="GO" id="GO:0009097">
    <property type="term" value="P:isoleucine biosynthetic process"/>
    <property type="evidence" value="ECO:0007669"/>
    <property type="project" value="UniProtKB-UniPathway"/>
</dbReference>
<feature type="domain" description="Dihydroxy-acid/6-phosphogluconate dehydratase C-terminal" evidence="18">
    <location>
        <begin position="345"/>
        <end position="533"/>
    </location>
</feature>
<evidence type="ECO:0000256" key="7">
    <source>
        <dbReference type="ARBA" id="ARBA00023004"/>
    </source>
</evidence>
<dbReference type="InterPro" id="IPR020558">
    <property type="entry name" value="DiOHA_6PGluconate_deHydtase_CS"/>
</dbReference>
<geneLocation type="plastid" evidence="19"/>
<keyword evidence="4" id="KW-0001">2Fe-2S</keyword>
<gene>
    <name evidence="19" type="primary">ilvD</name>
    <name evidence="19" type="ORF">PLO_063</name>
</gene>
<evidence type="ECO:0000256" key="11">
    <source>
        <dbReference type="ARBA" id="ARBA00029304"/>
    </source>
</evidence>
<evidence type="ECO:0000256" key="12">
    <source>
        <dbReference type="ARBA" id="ARBA00029436"/>
    </source>
</evidence>
<feature type="domain" description="Dihydroxy-acid/6-phosphogluconate dehydratase N-terminal" evidence="17">
    <location>
        <begin position="14"/>
        <end position="330"/>
    </location>
</feature>
<organism evidence="19">
    <name type="scientific">Paulinella longichromatophora</name>
    <dbReference type="NCBI Taxonomy" id="1708747"/>
    <lineage>
        <taxon>Eukaryota</taxon>
        <taxon>Sar</taxon>
        <taxon>Rhizaria</taxon>
        <taxon>Cercozoa</taxon>
        <taxon>Imbricatea</taxon>
        <taxon>Silicofilosea</taxon>
        <taxon>Euglyphida</taxon>
        <taxon>Paulinellidae</taxon>
        <taxon>Paulinella</taxon>
    </lineage>
</organism>
<comment type="cofactor">
    <cofactor evidence="1">
        <name>Mg(2+)</name>
        <dbReference type="ChEBI" id="CHEBI:18420"/>
    </cofactor>
</comment>
<sequence>MLRAVGFSDDDFNKPIIGIANGYSTITPCNLGLNDLARRAEISLRQAGAMPQMFGTITVSDGISMGTEGMKYSLVSREVIADAIETACNAQSMDGVLAIGGCDKNMPAAILAMARMNIPSIFVYGGTIKPGKLGSCDLTVVSSFEAVGQITSGRIDEKELALIERNACPGAGSCGGMFTANTMSAAIEAMGLSLPYSSTMAAEDIEKVKSAVDSAVVLVNAIKKNILPLDLLTRKAFENAISVIMAVGGSTNAVLHLLAIARTAGVSLNIDDFEIIRQRVPVICDLKPSGHFVTVDLHKAGGIPQVMKILLDAGLLHGECRTIEDKTLVEILSDIPSTPDPSQLVIKTLKNPLYSTGHLAILKGNLAQEGSVAKISGVKNPFITGPARVFESEESCLTAIISGAIHEGDVIVIRNEGPIGGPGMREMLSPTSAIIGCGLGDKVALITDGRFSGGTYGMVIGHVAPEAAVGGTIALVQDGDSITVNAHERLVQLNVNSDEINRRRLAWTMPNSPYIKGVLSKYSRLVSSSSQGAVTDS</sequence>
<evidence type="ECO:0000256" key="5">
    <source>
        <dbReference type="ARBA" id="ARBA00022723"/>
    </source>
</evidence>
<evidence type="ECO:0000256" key="15">
    <source>
        <dbReference type="ARBA" id="ARBA00034078"/>
    </source>
</evidence>
<evidence type="ECO:0000256" key="4">
    <source>
        <dbReference type="ARBA" id="ARBA00022714"/>
    </source>
</evidence>
<evidence type="ECO:0000256" key="3">
    <source>
        <dbReference type="ARBA" id="ARBA00022605"/>
    </source>
</evidence>
<dbReference type="EMBL" id="MG264610">
    <property type="protein sequence ID" value="AUG32071.1"/>
    <property type="molecule type" value="Genomic_DNA"/>
</dbReference>
<dbReference type="InterPro" id="IPR037237">
    <property type="entry name" value="IlvD/EDD_N"/>
</dbReference>
<dbReference type="NCBIfam" id="TIGR00110">
    <property type="entry name" value="ilvD"/>
    <property type="match status" value="1"/>
</dbReference>
<dbReference type="HAMAP" id="MF_00012">
    <property type="entry name" value="IlvD"/>
    <property type="match status" value="1"/>
</dbReference>
<keyword evidence="9" id="KW-0456">Lyase</keyword>
<dbReference type="UniPathway" id="UPA00049">
    <property type="reaction ID" value="UER00061"/>
</dbReference>
<evidence type="ECO:0000256" key="9">
    <source>
        <dbReference type="ARBA" id="ARBA00023239"/>
    </source>
</evidence>
<dbReference type="PROSITE" id="PS00887">
    <property type="entry name" value="ILVD_EDD_2"/>
    <property type="match status" value="1"/>
</dbReference>
<dbReference type="PANTHER" id="PTHR21000">
    <property type="entry name" value="DIHYDROXY-ACID DEHYDRATASE DAD"/>
    <property type="match status" value="1"/>
</dbReference>
<keyword evidence="8" id="KW-0411">Iron-sulfur</keyword>
<evidence type="ECO:0000256" key="2">
    <source>
        <dbReference type="ARBA" id="ARBA00006486"/>
    </source>
</evidence>
<comment type="similarity">
    <text evidence="2">Belongs to the IlvD/Edd family.</text>
</comment>
<dbReference type="NCBIfam" id="NF002068">
    <property type="entry name" value="PRK00911.1"/>
    <property type="match status" value="1"/>
</dbReference>
<keyword evidence="7" id="KW-0408">Iron</keyword>
<evidence type="ECO:0000256" key="16">
    <source>
        <dbReference type="ARBA" id="ARBA00052865"/>
    </source>
</evidence>
<dbReference type="Pfam" id="PF24877">
    <property type="entry name" value="ILV_EDD_C"/>
    <property type="match status" value="1"/>
</dbReference>
<comment type="cofactor">
    <cofactor evidence="15">
        <name>[2Fe-2S] cluster</name>
        <dbReference type="ChEBI" id="CHEBI:190135"/>
    </cofactor>
</comment>
<dbReference type="InterPro" id="IPR004404">
    <property type="entry name" value="DihydroxyA_deHydtase"/>
</dbReference>
<evidence type="ECO:0000256" key="14">
    <source>
        <dbReference type="ARBA" id="ARBA00029490"/>
    </source>
</evidence>
<evidence type="ECO:0000256" key="8">
    <source>
        <dbReference type="ARBA" id="ARBA00023014"/>
    </source>
</evidence>
<dbReference type="PROSITE" id="PS00886">
    <property type="entry name" value="ILVD_EDD_1"/>
    <property type="match status" value="1"/>
</dbReference>
<proteinExistence type="inferred from homology"/>
<comment type="pathway">
    <text evidence="13">Amino-acid biosynthesis; L-isoleucine biosynthesis; L-isoleucine from 2-oxobutanoate: step 3/4.</text>
</comment>
<comment type="catalytic activity">
    <reaction evidence="11">
        <text>(2R)-2,3-dihydroxy-3-methylbutanoate = 3-methyl-2-oxobutanoate + H2O</text>
        <dbReference type="Rhea" id="RHEA:24809"/>
        <dbReference type="ChEBI" id="CHEBI:11851"/>
        <dbReference type="ChEBI" id="CHEBI:15377"/>
        <dbReference type="ChEBI" id="CHEBI:49072"/>
        <dbReference type="EC" id="4.2.1.9"/>
    </reaction>
    <physiologicalReaction direction="left-to-right" evidence="11">
        <dbReference type="Rhea" id="RHEA:24810"/>
    </physiologicalReaction>
</comment>
<accession>A0A2H4ZNI4</accession>
<reference evidence="19" key="1">
    <citation type="submission" date="2017-10" db="EMBL/GenBank/DDBJ databases">
        <title>Paulinella longichromatophora chromatophore genome.</title>
        <authorList>
            <person name="Lhee D."/>
            <person name="Yoon H.S."/>
        </authorList>
    </citation>
    <scope>NUCLEOTIDE SEQUENCE</scope>
</reference>
<dbReference type="GO" id="GO:0004160">
    <property type="term" value="F:dihydroxy-acid dehydratase activity"/>
    <property type="evidence" value="ECO:0007669"/>
    <property type="project" value="UniProtKB-EC"/>
</dbReference>
<protein>
    <recommendedName>
        <fullName evidence="14">dihydroxy-acid dehydratase</fullName>
        <ecNumber evidence="14">4.2.1.9</ecNumber>
    </recommendedName>
</protein>
<dbReference type="EC" id="4.2.1.9" evidence="14"/>
<evidence type="ECO:0000313" key="19">
    <source>
        <dbReference type="EMBL" id="AUG32071.1"/>
    </source>
</evidence>
<dbReference type="GO" id="GO:0051537">
    <property type="term" value="F:2 iron, 2 sulfur cluster binding"/>
    <property type="evidence" value="ECO:0007669"/>
    <property type="project" value="UniProtKB-KW"/>
</dbReference>
<name>A0A2H4ZNI4_9EUKA</name>
<comment type="catalytic activity">
    <reaction evidence="16">
        <text>(2R,3R)-2,3-dihydroxy-3-methylpentanoate = (S)-3-methyl-2-oxopentanoate + H2O</text>
        <dbReference type="Rhea" id="RHEA:27694"/>
        <dbReference type="ChEBI" id="CHEBI:15377"/>
        <dbReference type="ChEBI" id="CHEBI:35146"/>
        <dbReference type="ChEBI" id="CHEBI:49258"/>
        <dbReference type="EC" id="4.2.1.9"/>
    </reaction>
    <physiologicalReaction direction="left-to-right" evidence="16">
        <dbReference type="Rhea" id="RHEA:27695"/>
    </physiologicalReaction>
</comment>
<evidence type="ECO:0000259" key="18">
    <source>
        <dbReference type="Pfam" id="PF24877"/>
    </source>
</evidence>